<evidence type="ECO:0000256" key="5">
    <source>
        <dbReference type="ARBA" id="ARBA00022741"/>
    </source>
</evidence>
<protein>
    <recommendedName>
        <fullName evidence="2">histidine kinase</fullName>
        <ecNumber evidence="2">2.7.13.3</ecNumber>
    </recommendedName>
</protein>
<gene>
    <name evidence="11" type="ORF">Rhe02_44760</name>
</gene>
<evidence type="ECO:0000256" key="8">
    <source>
        <dbReference type="ARBA" id="ARBA00023012"/>
    </source>
</evidence>
<dbReference type="GO" id="GO:0046983">
    <property type="term" value="F:protein dimerization activity"/>
    <property type="evidence" value="ECO:0007669"/>
    <property type="project" value="InterPro"/>
</dbReference>
<evidence type="ECO:0000256" key="2">
    <source>
        <dbReference type="ARBA" id="ARBA00012438"/>
    </source>
</evidence>
<keyword evidence="5" id="KW-0547">Nucleotide-binding</keyword>
<sequence length="385" mass="40498">MDTSQTRRRRPFWLAYRPPGWTVERIIGTVVMVAAPLTTRAEPAASVWALMTAGVAGWIAFLAFERRLPTVALIALGISAVATAQTIAATDDGTGVIMACVALTGLATYTRPSLGMIMMVTGLVLGSVALGQLVRGQPLTDLTADATVILIVVVLALVRRDYRVKAEHAHRLLEREEHARREHARAAALDERARIARELHDVLAHALGSLAIQLEVVDALLTERGDADAALPRVRLARRLAAEGLTEARLAVAALRDDAPPLPKALLQLVDAHASSGANPATLTIDGNPRPIAADAAVSLIRTAREALTNAAKHAPGAAVAMVVAYLADTVRLSVRNARGARTTEASSPRGYGLTGMAERVALAGGSFAAGEDADGWHVTAEVPA</sequence>
<keyword evidence="4" id="KW-0808">Transferase</keyword>
<feature type="transmembrane region" description="Helical" evidence="9">
    <location>
        <begin position="94"/>
        <end position="110"/>
    </location>
</feature>
<dbReference type="PANTHER" id="PTHR24421:SF10">
    <property type="entry name" value="NITRATE_NITRITE SENSOR PROTEIN NARQ"/>
    <property type="match status" value="1"/>
</dbReference>
<dbReference type="GO" id="GO:0016020">
    <property type="term" value="C:membrane"/>
    <property type="evidence" value="ECO:0007669"/>
    <property type="project" value="InterPro"/>
</dbReference>
<reference evidence="11" key="1">
    <citation type="submission" date="2021-01" db="EMBL/GenBank/DDBJ databases">
        <title>Whole genome shotgun sequence of Rhizocola hellebori NBRC 109834.</title>
        <authorList>
            <person name="Komaki H."/>
            <person name="Tamura T."/>
        </authorList>
    </citation>
    <scope>NUCLEOTIDE SEQUENCE</scope>
    <source>
        <strain evidence="11">NBRC 109834</strain>
    </source>
</reference>
<evidence type="ECO:0000259" key="10">
    <source>
        <dbReference type="Pfam" id="PF07730"/>
    </source>
</evidence>
<dbReference type="InterPro" id="IPR011712">
    <property type="entry name" value="Sig_transdc_His_kin_sub3_dim/P"/>
</dbReference>
<keyword evidence="3" id="KW-0597">Phosphoprotein</keyword>
<keyword evidence="12" id="KW-1185">Reference proteome</keyword>
<comment type="catalytic activity">
    <reaction evidence="1">
        <text>ATP + protein L-histidine = ADP + protein N-phospho-L-histidine.</text>
        <dbReference type="EC" id="2.7.13.3"/>
    </reaction>
</comment>
<keyword evidence="7" id="KW-0067">ATP-binding</keyword>
<dbReference type="InterPro" id="IPR036890">
    <property type="entry name" value="HATPase_C_sf"/>
</dbReference>
<evidence type="ECO:0000256" key="1">
    <source>
        <dbReference type="ARBA" id="ARBA00000085"/>
    </source>
</evidence>
<feature type="transmembrane region" description="Helical" evidence="9">
    <location>
        <begin position="117"/>
        <end position="134"/>
    </location>
</feature>
<feature type="transmembrane region" description="Helical" evidence="9">
    <location>
        <begin position="45"/>
        <end position="64"/>
    </location>
</feature>
<dbReference type="PANTHER" id="PTHR24421">
    <property type="entry name" value="NITRATE/NITRITE SENSOR PROTEIN NARX-RELATED"/>
    <property type="match status" value="1"/>
</dbReference>
<dbReference type="EC" id="2.7.13.3" evidence="2"/>
<proteinExistence type="predicted"/>
<dbReference type="RefSeq" id="WP_203910228.1">
    <property type="nucleotide sequence ID" value="NZ_BONY01000027.1"/>
</dbReference>
<accession>A0A8J3QAH8</accession>
<organism evidence="11 12">
    <name type="scientific">Rhizocola hellebori</name>
    <dbReference type="NCBI Taxonomy" id="1392758"/>
    <lineage>
        <taxon>Bacteria</taxon>
        <taxon>Bacillati</taxon>
        <taxon>Actinomycetota</taxon>
        <taxon>Actinomycetes</taxon>
        <taxon>Micromonosporales</taxon>
        <taxon>Micromonosporaceae</taxon>
        <taxon>Rhizocola</taxon>
    </lineage>
</organism>
<feature type="transmembrane region" description="Helical" evidence="9">
    <location>
        <begin position="71"/>
        <end position="88"/>
    </location>
</feature>
<dbReference type="GO" id="GO:0000155">
    <property type="term" value="F:phosphorelay sensor kinase activity"/>
    <property type="evidence" value="ECO:0007669"/>
    <property type="project" value="InterPro"/>
</dbReference>
<dbReference type="EMBL" id="BONY01000027">
    <property type="protein sequence ID" value="GIH06409.1"/>
    <property type="molecule type" value="Genomic_DNA"/>
</dbReference>
<name>A0A8J3QAH8_9ACTN</name>
<evidence type="ECO:0000256" key="7">
    <source>
        <dbReference type="ARBA" id="ARBA00022840"/>
    </source>
</evidence>
<evidence type="ECO:0000256" key="9">
    <source>
        <dbReference type="SAM" id="Phobius"/>
    </source>
</evidence>
<dbReference type="SUPFAM" id="SSF55874">
    <property type="entry name" value="ATPase domain of HSP90 chaperone/DNA topoisomerase II/histidine kinase"/>
    <property type="match status" value="1"/>
</dbReference>
<keyword evidence="9" id="KW-0812">Transmembrane</keyword>
<evidence type="ECO:0000256" key="3">
    <source>
        <dbReference type="ARBA" id="ARBA00022553"/>
    </source>
</evidence>
<dbReference type="Proteomes" id="UP000612899">
    <property type="component" value="Unassembled WGS sequence"/>
</dbReference>
<dbReference type="InterPro" id="IPR050482">
    <property type="entry name" value="Sensor_HK_TwoCompSys"/>
</dbReference>
<evidence type="ECO:0000313" key="11">
    <source>
        <dbReference type="EMBL" id="GIH06409.1"/>
    </source>
</evidence>
<feature type="transmembrane region" description="Helical" evidence="9">
    <location>
        <begin position="140"/>
        <end position="158"/>
    </location>
</feature>
<keyword evidence="6 11" id="KW-0418">Kinase</keyword>
<dbReference type="CDD" id="cd16917">
    <property type="entry name" value="HATPase_UhpB-NarQ-NarX-like"/>
    <property type="match status" value="1"/>
</dbReference>
<evidence type="ECO:0000313" key="12">
    <source>
        <dbReference type="Proteomes" id="UP000612899"/>
    </source>
</evidence>
<comment type="caution">
    <text evidence="11">The sequence shown here is derived from an EMBL/GenBank/DDBJ whole genome shotgun (WGS) entry which is preliminary data.</text>
</comment>
<keyword evidence="8" id="KW-0902">Two-component regulatory system</keyword>
<feature type="transmembrane region" description="Helical" evidence="9">
    <location>
        <begin position="21"/>
        <end position="39"/>
    </location>
</feature>
<evidence type="ECO:0000256" key="6">
    <source>
        <dbReference type="ARBA" id="ARBA00022777"/>
    </source>
</evidence>
<dbReference type="Pfam" id="PF07730">
    <property type="entry name" value="HisKA_3"/>
    <property type="match status" value="1"/>
</dbReference>
<keyword evidence="9" id="KW-1133">Transmembrane helix</keyword>
<evidence type="ECO:0000256" key="4">
    <source>
        <dbReference type="ARBA" id="ARBA00022679"/>
    </source>
</evidence>
<dbReference type="Gene3D" id="1.20.5.1930">
    <property type="match status" value="1"/>
</dbReference>
<dbReference type="Gene3D" id="3.30.565.10">
    <property type="entry name" value="Histidine kinase-like ATPase, C-terminal domain"/>
    <property type="match status" value="1"/>
</dbReference>
<dbReference type="AlphaFoldDB" id="A0A8J3QAH8"/>
<feature type="domain" description="Signal transduction histidine kinase subgroup 3 dimerisation and phosphoacceptor" evidence="10">
    <location>
        <begin position="191"/>
        <end position="258"/>
    </location>
</feature>
<dbReference type="GO" id="GO:0005524">
    <property type="term" value="F:ATP binding"/>
    <property type="evidence" value="ECO:0007669"/>
    <property type="project" value="UniProtKB-KW"/>
</dbReference>
<keyword evidence="9" id="KW-0472">Membrane</keyword>